<dbReference type="InterPro" id="IPR049711">
    <property type="entry name" value="PA3371-like"/>
</dbReference>
<keyword evidence="1" id="KW-0812">Transmembrane</keyword>
<evidence type="ECO:0000313" key="2">
    <source>
        <dbReference type="EMBL" id="MCF5110217.1"/>
    </source>
</evidence>
<proteinExistence type="predicted"/>
<keyword evidence="1" id="KW-0472">Membrane</keyword>
<dbReference type="NCBIfam" id="NF041882">
    <property type="entry name" value="PA3371_fam"/>
    <property type="match status" value="1"/>
</dbReference>
<dbReference type="RefSeq" id="WP_169866966.1">
    <property type="nucleotide sequence ID" value="NZ_JAAQYN010000050.1"/>
</dbReference>
<sequence length="59" mass="6366">MTKPAWLFLVLAVSTGILGLNPPSAHWQTLCLSACAVFAVALVIAVVVGRRFKFDPVLR</sequence>
<gene>
    <name evidence="2" type="ORF">GIW56_25740</name>
</gene>
<name>A0ABS9FCZ0_9PSED</name>
<accession>A0ABS9FCZ0</accession>
<reference evidence="2 3" key="1">
    <citation type="submission" date="2019-11" db="EMBL/GenBank/DDBJ databases">
        <title>Epiphytic Pseudomonas syringae from cherry orchards.</title>
        <authorList>
            <person name="Hulin M.T."/>
        </authorList>
    </citation>
    <scope>NUCLEOTIDE SEQUENCE [LARGE SCALE GENOMIC DNA]</scope>
    <source>
        <strain evidence="2 3">PA-6-5B</strain>
    </source>
</reference>
<evidence type="ECO:0000256" key="1">
    <source>
        <dbReference type="SAM" id="Phobius"/>
    </source>
</evidence>
<keyword evidence="1" id="KW-1133">Transmembrane helix</keyword>
<dbReference type="EMBL" id="WKED01000074">
    <property type="protein sequence ID" value="MCF5110217.1"/>
    <property type="molecule type" value="Genomic_DNA"/>
</dbReference>
<dbReference type="Proteomes" id="UP000814003">
    <property type="component" value="Unassembled WGS sequence"/>
</dbReference>
<comment type="caution">
    <text evidence="2">The sequence shown here is derived from an EMBL/GenBank/DDBJ whole genome shotgun (WGS) entry which is preliminary data.</text>
</comment>
<feature type="transmembrane region" description="Helical" evidence="1">
    <location>
        <begin position="29"/>
        <end position="49"/>
    </location>
</feature>
<evidence type="ECO:0000313" key="3">
    <source>
        <dbReference type="Proteomes" id="UP000814003"/>
    </source>
</evidence>
<keyword evidence="3" id="KW-1185">Reference proteome</keyword>
<protein>
    <submittedName>
        <fullName evidence="2">Uncharacterized protein</fullName>
    </submittedName>
</protein>
<organism evidence="2 3">
    <name type="scientific">Pseudomonas gessardii</name>
    <dbReference type="NCBI Taxonomy" id="78544"/>
    <lineage>
        <taxon>Bacteria</taxon>
        <taxon>Pseudomonadati</taxon>
        <taxon>Pseudomonadota</taxon>
        <taxon>Gammaproteobacteria</taxon>
        <taxon>Pseudomonadales</taxon>
        <taxon>Pseudomonadaceae</taxon>
        <taxon>Pseudomonas</taxon>
    </lineage>
</organism>